<evidence type="ECO:0000256" key="5">
    <source>
        <dbReference type="ARBA" id="ARBA00023002"/>
    </source>
</evidence>
<keyword evidence="5" id="KW-0560">Oxidoreductase</keyword>
<feature type="domain" description="FAD-binding" evidence="7">
    <location>
        <begin position="14"/>
        <end position="352"/>
    </location>
</feature>
<dbReference type="AlphaFoldDB" id="N1PY56"/>
<evidence type="ECO:0000256" key="4">
    <source>
        <dbReference type="ARBA" id="ARBA00022827"/>
    </source>
</evidence>
<dbReference type="PRINTS" id="PR00420">
    <property type="entry name" value="RNGMNOXGNASE"/>
</dbReference>
<dbReference type="PANTHER" id="PTHR13789">
    <property type="entry name" value="MONOOXYGENASE"/>
    <property type="match status" value="1"/>
</dbReference>
<dbReference type="InterPro" id="IPR002938">
    <property type="entry name" value="FAD-bd"/>
</dbReference>
<dbReference type="PANTHER" id="PTHR13789:SF315">
    <property type="entry name" value="FAD-DEPENDENT MONOOXYGENASE MDPD"/>
    <property type="match status" value="1"/>
</dbReference>
<dbReference type="InterPro" id="IPR050493">
    <property type="entry name" value="FAD-dep_Monooxygenase_BioMet"/>
</dbReference>
<keyword evidence="4" id="KW-0274">FAD</keyword>
<evidence type="ECO:0000313" key="9">
    <source>
        <dbReference type="Proteomes" id="UP000016933"/>
    </source>
</evidence>
<comment type="similarity">
    <text evidence="2">Belongs to the paxM FAD-dependent monooxygenase family.</text>
</comment>
<dbReference type="SUPFAM" id="SSF51905">
    <property type="entry name" value="FAD/NAD(P)-binding domain"/>
    <property type="match status" value="1"/>
</dbReference>
<organism evidence="8 9">
    <name type="scientific">Dothistroma septosporum (strain NZE10 / CBS 128990)</name>
    <name type="common">Red band needle blight fungus</name>
    <name type="synonym">Mycosphaerella pini</name>
    <dbReference type="NCBI Taxonomy" id="675120"/>
    <lineage>
        <taxon>Eukaryota</taxon>
        <taxon>Fungi</taxon>
        <taxon>Dikarya</taxon>
        <taxon>Ascomycota</taxon>
        <taxon>Pezizomycotina</taxon>
        <taxon>Dothideomycetes</taxon>
        <taxon>Dothideomycetidae</taxon>
        <taxon>Mycosphaerellales</taxon>
        <taxon>Mycosphaerellaceae</taxon>
        <taxon>Dothistroma</taxon>
    </lineage>
</organism>
<accession>N1PY56</accession>
<sequence>MPEDVVRSPPTGINVLISGAGVGGSMAALECWRRGCDVRILERAKTSQTQGDSFTVGPTALNAFKNWPHLDRRHEEIAHEPLLAYRDHRGELIHGPIELSDAVSTKIEPSRRPRLLRHMRPEFHSILLEELGRIGIEVEYGSDVVDYYEDVSTRRAGVVLKDGTKHEADAVVAADGLRGSSSSLINGRPVPARSSGNAVFRVAYPVELALADPMVAERFKLTGQGRSTMEMWIGPNFNGNFWRNETMMCWGIIHADRGTAEESWSQKCSPDEALELTATIDGWPEVADHVIKATPPELLVDWKIMWRDPQPKWTSPGGFVVQLGDAAHTFLPSSGNGATQALEDAISLATCISIAGKSHIPDALRVHNLLRFERCSCLQAFGIANAESRDTSKHDSGDKKYQVRFSKWIIDHDPEQYAKDKYGEALAHIREGKTFQNSNTPPGMVYRPWTIDGLLAAKQRGEPTILDGDWD</sequence>
<dbReference type="OrthoDB" id="16820at2759"/>
<name>N1PY56_DOTSN</name>
<protein>
    <submittedName>
        <fullName evidence="8">Monooxygenase-like protein</fullName>
    </submittedName>
</protein>
<evidence type="ECO:0000256" key="2">
    <source>
        <dbReference type="ARBA" id="ARBA00007992"/>
    </source>
</evidence>
<dbReference type="STRING" id="675120.N1PY56"/>
<evidence type="ECO:0000256" key="1">
    <source>
        <dbReference type="ARBA" id="ARBA00001974"/>
    </source>
</evidence>
<dbReference type="HOGENOM" id="CLU_009665_19_1_1"/>
<keyword evidence="6 8" id="KW-0503">Monooxygenase</keyword>
<evidence type="ECO:0000259" key="7">
    <source>
        <dbReference type="Pfam" id="PF01494"/>
    </source>
</evidence>
<keyword evidence="9" id="KW-1185">Reference proteome</keyword>
<evidence type="ECO:0000256" key="3">
    <source>
        <dbReference type="ARBA" id="ARBA00022630"/>
    </source>
</evidence>
<keyword evidence="3" id="KW-0285">Flavoprotein</keyword>
<reference evidence="9" key="1">
    <citation type="journal article" date="2012" name="PLoS Genet.">
        <title>The genomes of the fungal plant pathogens Cladosporium fulvum and Dothistroma septosporum reveal adaptation to different hosts and lifestyles but also signatures of common ancestry.</title>
        <authorList>
            <person name="de Wit P.J.G.M."/>
            <person name="van der Burgt A."/>
            <person name="Oekmen B."/>
            <person name="Stergiopoulos I."/>
            <person name="Abd-Elsalam K.A."/>
            <person name="Aerts A.L."/>
            <person name="Bahkali A.H."/>
            <person name="Beenen H.G."/>
            <person name="Chettri P."/>
            <person name="Cox M.P."/>
            <person name="Datema E."/>
            <person name="de Vries R.P."/>
            <person name="Dhillon B."/>
            <person name="Ganley A.R."/>
            <person name="Griffiths S.A."/>
            <person name="Guo Y."/>
            <person name="Hamelin R.C."/>
            <person name="Henrissat B."/>
            <person name="Kabir M.S."/>
            <person name="Jashni M.K."/>
            <person name="Kema G."/>
            <person name="Klaubauf S."/>
            <person name="Lapidus A."/>
            <person name="Levasseur A."/>
            <person name="Lindquist E."/>
            <person name="Mehrabi R."/>
            <person name="Ohm R.A."/>
            <person name="Owen T.J."/>
            <person name="Salamov A."/>
            <person name="Schwelm A."/>
            <person name="Schijlen E."/>
            <person name="Sun H."/>
            <person name="van den Burg H.A."/>
            <person name="van Ham R.C.H.J."/>
            <person name="Zhang S."/>
            <person name="Goodwin S.B."/>
            <person name="Grigoriev I.V."/>
            <person name="Collemare J."/>
            <person name="Bradshaw R.E."/>
        </authorList>
    </citation>
    <scope>NUCLEOTIDE SEQUENCE [LARGE SCALE GENOMIC DNA]</scope>
    <source>
        <strain evidence="9">NZE10 / CBS 128990</strain>
    </source>
</reference>
<dbReference type="Gene3D" id="3.50.50.60">
    <property type="entry name" value="FAD/NAD(P)-binding domain"/>
    <property type="match status" value="1"/>
</dbReference>
<dbReference type="OMA" id="RVSCLQK"/>
<dbReference type="Pfam" id="PF01494">
    <property type="entry name" value="FAD_binding_3"/>
    <property type="match status" value="1"/>
</dbReference>
<dbReference type="Proteomes" id="UP000016933">
    <property type="component" value="Unassembled WGS sequence"/>
</dbReference>
<reference evidence="8 9" key="2">
    <citation type="journal article" date="2012" name="PLoS Pathog.">
        <title>Diverse lifestyles and strategies of plant pathogenesis encoded in the genomes of eighteen Dothideomycetes fungi.</title>
        <authorList>
            <person name="Ohm R.A."/>
            <person name="Feau N."/>
            <person name="Henrissat B."/>
            <person name="Schoch C.L."/>
            <person name="Horwitz B.A."/>
            <person name="Barry K.W."/>
            <person name="Condon B.J."/>
            <person name="Copeland A.C."/>
            <person name="Dhillon B."/>
            <person name="Glaser F."/>
            <person name="Hesse C.N."/>
            <person name="Kosti I."/>
            <person name="LaButti K."/>
            <person name="Lindquist E.A."/>
            <person name="Lucas S."/>
            <person name="Salamov A.A."/>
            <person name="Bradshaw R.E."/>
            <person name="Ciuffetti L."/>
            <person name="Hamelin R.C."/>
            <person name="Kema G.H.J."/>
            <person name="Lawrence C."/>
            <person name="Scott J.A."/>
            <person name="Spatafora J.W."/>
            <person name="Turgeon B.G."/>
            <person name="de Wit P.J.G.M."/>
            <person name="Zhong S."/>
            <person name="Goodwin S.B."/>
            <person name="Grigoriev I.V."/>
        </authorList>
    </citation>
    <scope>NUCLEOTIDE SEQUENCE [LARGE SCALE GENOMIC DNA]</scope>
    <source>
        <strain evidence="9">NZE10 / CBS 128990</strain>
    </source>
</reference>
<gene>
    <name evidence="8" type="primary">mox5.1</name>
    <name evidence="8" type="ORF">DOTSEDRAFT_161859</name>
</gene>
<evidence type="ECO:0000256" key="6">
    <source>
        <dbReference type="ARBA" id="ARBA00023033"/>
    </source>
</evidence>
<dbReference type="EMBL" id="KB446535">
    <property type="protein sequence ID" value="EME48372.1"/>
    <property type="molecule type" value="Genomic_DNA"/>
</dbReference>
<dbReference type="GO" id="GO:0004497">
    <property type="term" value="F:monooxygenase activity"/>
    <property type="evidence" value="ECO:0007669"/>
    <property type="project" value="UniProtKB-KW"/>
</dbReference>
<comment type="cofactor">
    <cofactor evidence="1">
        <name>FAD</name>
        <dbReference type="ChEBI" id="CHEBI:57692"/>
    </cofactor>
</comment>
<proteinExistence type="inferred from homology"/>
<evidence type="ECO:0000313" key="8">
    <source>
        <dbReference type="EMBL" id="EME48372.1"/>
    </source>
</evidence>
<dbReference type="InterPro" id="IPR036188">
    <property type="entry name" value="FAD/NAD-bd_sf"/>
</dbReference>
<dbReference type="eggNOG" id="KOG2614">
    <property type="taxonomic scope" value="Eukaryota"/>
</dbReference>
<dbReference type="GO" id="GO:0071949">
    <property type="term" value="F:FAD binding"/>
    <property type="evidence" value="ECO:0007669"/>
    <property type="project" value="InterPro"/>
</dbReference>